<dbReference type="InterPro" id="IPR016181">
    <property type="entry name" value="Acyl_CoA_acyltransferase"/>
</dbReference>
<proteinExistence type="predicted"/>
<sequence>MEKFELIYDYRDNKRHNLELLALIKREGTKSTYEDWMVKYHWDDNYIPFALVNEKGDIVCNVGVMKMNVFVGNTKYKATQLISLLIKDSYKNKGLEKKLLTQIVNKFGNVVDLIYSFDSTINDFLKEISDFKLSEEFRYIKPWDMTKTSSGIIIKKMDLNNTKDFDMLYSEIKHTTRVSPILSTSGDASIKMFNILKYYDRNVYYVPSKDAVVVFVNDDHVFKLVSVYSKSNSNIEDLLNTLVPEGTRQVEFGFIPDQSIKDVEILTTEHDMNKRKLYIHDISAGVSKWKICFPVLSRGR</sequence>
<dbReference type="Proteomes" id="UP000237865">
    <property type="component" value="Unassembled WGS sequence"/>
</dbReference>
<keyword evidence="2" id="KW-1185">Reference proteome</keyword>
<dbReference type="EMBL" id="PHNE01000001">
    <property type="protein sequence ID" value="PPE06039.1"/>
    <property type="molecule type" value="Genomic_DNA"/>
</dbReference>
<protein>
    <recommendedName>
        <fullName evidence="3">N-acetyltransferase domain-containing protein</fullName>
    </recommendedName>
</protein>
<dbReference type="RefSeq" id="WP_028126852.1">
    <property type="nucleotide sequence ID" value="NZ_PHNE01000001.1"/>
</dbReference>
<accession>A0A2S5RFD5</accession>
<reference evidence="1 2" key="1">
    <citation type="submission" date="2017-11" db="EMBL/GenBank/DDBJ databases">
        <title>Genome sequence of Entomoplasma lucivorax PIPN-2 (ATCC 49196).</title>
        <authorList>
            <person name="Lo W.-S."/>
            <person name="Gasparich G.E."/>
            <person name="Kuo C.-H."/>
        </authorList>
    </citation>
    <scope>NUCLEOTIDE SEQUENCE [LARGE SCALE GENOMIC DNA]</scope>
    <source>
        <strain evidence="1 2">PIPN-2</strain>
    </source>
</reference>
<dbReference type="AlphaFoldDB" id="A0A2S5RFD5"/>
<organism evidence="1 2">
    <name type="scientific">Williamsoniiplasma lucivorax</name>
    <dbReference type="NCBI Taxonomy" id="209274"/>
    <lineage>
        <taxon>Bacteria</taxon>
        <taxon>Bacillati</taxon>
        <taxon>Mycoplasmatota</taxon>
        <taxon>Mollicutes</taxon>
        <taxon>Entomoplasmatales</taxon>
        <taxon>Williamsoniiplasma</taxon>
    </lineage>
</organism>
<dbReference type="SUPFAM" id="SSF55729">
    <property type="entry name" value="Acyl-CoA N-acyltransferases (Nat)"/>
    <property type="match status" value="1"/>
</dbReference>
<evidence type="ECO:0000313" key="2">
    <source>
        <dbReference type="Proteomes" id="UP000237865"/>
    </source>
</evidence>
<evidence type="ECO:0008006" key="3">
    <source>
        <dbReference type="Google" id="ProtNLM"/>
    </source>
</evidence>
<gene>
    <name evidence="1" type="ORF">ELUCI_v1c03300</name>
</gene>
<name>A0A2S5RFD5_9MOLU</name>
<dbReference type="STRING" id="1399797.GCA_000518285_01527"/>
<comment type="caution">
    <text evidence="1">The sequence shown here is derived from an EMBL/GenBank/DDBJ whole genome shotgun (WGS) entry which is preliminary data.</text>
</comment>
<evidence type="ECO:0000313" key="1">
    <source>
        <dbReference type="EMBL" id="PPE06039.1"/>
    </source>
</evidence>